<name>A0A8H3J0E2_9LECA</name>
<evidence type="ECO:0008006" key="3">
    <source>
        <dbReference type="Google" id="ProtNLM"/>
    </source>
</evidence>
<comment type="caution">
    <text evidence="1">The sequence shown here is derived from an EMBL/GenBank/DDBJ whole genome shotgun (WGS) entry which is preliminary data.</text>
</comment>
<protein>
    <recommendedName>
        <fullName evidence="3">F-box domain-containing protein</fullName>
    </recommendedName>
</protein>
<dbReference type="Proteomes" id="UP000664521">
    <property type="component" value="Unassembled WGS sequence"/>
</dbReference>
<organism evidence="1 2">
    <name type="scientific">Heterodermia speciosa</name>
    <dbReference type="NCBI Taxonomy" id="116794"/>
    <lineage>
        <taxon>Eukaryota</taxon>
        <taxon>Fungi</taxon>
        <taxon>Dikarya</taxon>
        <taxon>Ascomycota</taxon>
        <taxon>Pezizomycotina</taxon>
        <taxon>Lecanoromycetes</taxon>
        <taxon>OSLEUM clade</taxon>
        <taxon>Lecanoromycetidae</taxon>
        <taxon>Caliciales</taxon>
        <taxon>Physciaceae</taxon>
        <taxon>Heterodermia</taxon>
    </lineage>
</organism>
<reference evidence="1" key="1">
    <citation type="submission" date="2021-03" db="EMBL/GenBank/DDBJ databases">
        <authorList>
            <person name="Tagirdzhanova G."/>
        </authorList>
    </citation>
    <scope>NUCLEOTIDE SEQUENCE</scope>
</reference>
<evidence type="ECO:0000313" key="1">
    <source>
        <dbReference type="EMBL" id="CAF9938289.1"/>
    </source>
</evidence>
<evidence type="ECO:0000313" key="2">
    <source>
        <dbReference type="Proteomes" id="UP000664521"/>
    </source>
</evidence>
<sequence length="282" mass="32245">MSKPHKSPGLLDLPVEIVLYILQAADSLSDLKSLILTAPSFNNVWKVYTASISRGVLGRNIECLDEILNLEKAVHPKLAAGFGPALERVKRITSAACLASSAYEDYIFIYSRISFYQDLLVPCGSGREEFCLRDPENRRSFKRSFYCLWMLVITSEYKPLVPRQPLNPFPLQRKDVLSLCELAIWILSHVTPAPSSLFRKASRIYNLKDHVRCLQNRRWELCCISLWQQPHFGQIRREHWSLDLGLTITEPSQDISSAFGYPLVLFLADARKAHSSLYQDKE</sequence>
<gene>
    <name evidence="1" type="ORF">HETSPECPRED_001020</name>
</gene>
<dbReference type="EMBL" id="CAJPDS010000111">
    <property type="protein sequence ID" value="CAF9938289.1"/>
    <property type="molecule type" value="Genomic_DNA"/>
</dbReference>
<proteinExistence type="predicted"/>
<keyword evidence="2" id="KW-1185">Reference proteome</keyword>
<accession>A0A8H3J0E2</accession>
<dbReference type="AlphaFoldDB" id="A0A8H3J0E2"/>